<dbReference type="PANTHER" id="PTHR30203">
    <property type="entry name" value="OUTER MEMBRANE CATION EFFLUX PROTEIN"/>
    <property type="match status" value="1"/>
</dbReference>
<dbReference type="Proteomes" id="UP000647339">
    <property type="component" value="Unassembled WGS sequence"/>
</dbReference>
<reference evidence="4" key="1">
    <citation type="journal article" date="2019" name="Int. J. Syst. Evol. Microbiol.">
        <title>The Global Catalogue of Microorganisms (GCM) 10K type strain sequencing project: providing services to taxonomists for standard genome sequencing and annotation.</title>
        <authorList>
            <consortium name="The Broad Institute Genomics Platform"/>
            <consortium name="The Broad Institute Genome Sequencing Center for Infectious Disease"/>
            <person name="Wu L."/>
            <person name="Ma J."/>
        </authorList>
    </citation>
    <scope>NUCLEOTIDE SEQUENCE [LARGE SCALE GENOMIC DNA]</scope>
    <source>
        <strain evidence="4">CGMCC 1.15407</strain>
    </source>
</reference>
<dbReference type="Gene3D" id="2.20.200.10">
    <property type="entry name" value="Outer membrane efflux proteins (OEP)"/>
    <property type="match status" value="1"/>
</dbReference>
<dbReference type="NCBIfam" id="TIGR01845">
    <property type="entry name" value="outer_NodT"/>
    <property type="match status" value="1"/>
</dbReference>
<name>A0ABQ1UTN7_9BACT</name>
<sequence>MYWWEAFEDPALNKLMDSSFSHNHNLISIWYQLEEARSIRKIQSTFLLPDIEGSAQTAISRPQPDFAGGENTQIGVSASYEVDLWGRIRAGVQAEDFRMQASYFDYQTAAMTLSSQIATTWFQLITAKKQLNLAKEQIAINEKIINLIKVRFGAGQTKGVDILRQQQLVEEARNQQLLYETDLALLKNQLAVLTGVPPQNFEVSARDSLPRLPPHPQTGLPLDLVRRRPDVQRAYRDLLAADRDMAVAVRNKFPRLSFNLTGQTRSNTYPELFNDWAYTLGANLVAPLLYWGRLREEVKRAEAVKNQQLHNYGQSVLIAFREVEDALVQEQNQAKRLKVIEKRITMAKKVQRQLQTEYINGFIEYLDILVSLEEQQQLERQKIQLEQDLFESRIALYRALAGNFDLEYIPNSQPANQN</sequence>
<organism evidence="3 4">
    <name type="scientific">Echinicola rosea</name>
    <dbReference type="NCBI Taxonomy" id="1807691"/>
    <lineage>
        <taxon>Bacteria</taxon>
        <taxon>Pseudomonadati</taxon>
        <taxon>Bacteroidota</taxon>
        <taxon>Cytophagia</taxon>
        <taxon>Cytophagales</taxon>
        <taxon>Cyclobacteriaceae</taxon>
        <taxon>Echinicola</taxon>
    </lineage>
</organism>
<keyword evidence="2" id="KW-0564">Palmitate</keyword>
<evidence type="ECO:0000256" key="2">
    <source>
        <dbReference type="RuleBase" id="RU362097"/>
    </source>
</evidence>
<dbReference type="Gene3D" id="1.20.1600.10">
    <property type="entry name" value="Outer membrane efflux proteins (OEP)"/>
    <property type="match status" value="1"/>
</dbReference>
<dbReference type="InterPro" id="IPR003423">
    <property type="entry name" value="OMP_efflux"/>
</dbReference>
<dbReference type="PANTHER" id="PTHR30203:SF33">
    <property type="entry name" value="BLR4455 PROTEIN"/>
    <property type="match status" value="1"/>
</dbReference>
<accession>A0ABQ1UTN7</accession>
<keyword evidence="2" id="KW-0449">Lipoprotein</keyword>
<comment type="similarity">
    <text evidence="1 2">Belongs to the outer membrane factor (OMF) (TC 1.B.17) family.</text>
</comment>
<keyword evidence="2" id="KW-1134">Transmembrane beta strand</keyword>
<evidence type="ECO:0000313" key="3">
    <source>
        <dbReference type="EMBL" id="GGF24929.1"/>
    </source>
</evidence>
<dbReference type="InterPro" id="IPR010131">
    <property type="entry name" value="MdtP/NodT-like"/>
</dbReference>
<evidence type="ECO:0000256" key="1">
    <source>
        <dbReference type="ARBA" id="ARBA00007613"/>
    </source>
</evidence>
<keyword evidence="2" id="KW-0472">Membrane</keyword>
<comment type="caution">
    <text evidence="3">The sequence shown here is derived from an EMBL/GenBank/DDBJ whole genome shotgun (WGS) entry which is preliminary data.</text>
</comment>
<gene>
    <name evidence="3" type="primary">ibeB</name>
    <name evidence="3" type="ORF">GCM10011339_11320</name>
</gene>
<keyword evidence="2" id="KW-0812">Transmembrane</keyword>
<protein>
    <submittedName>
        <fullName evidence="3">Membrane protein</fullName>
    </submittedName>
</protein>
<dbReference type="Pfam" id="PF02321">
    <property type="entry name" value="OEP"/>
    <property type="match status" value="2"/>
</dbReference>
<dbReference type="SUPFAM" id="SSF56954">
    <property type="entry name" value="Outer membrane efflux proteins (OEP)"/>
    <property type="match status" value="1"/>
</dbReference>
<dbReference type="EMBL" id="BMIU01000004">
    <property type="protein sequence ID" value="GGF24929.1"/>
    <property type="molecule type" value="Genomic_DNA"/>
</dbReference>
<comment type="subcellular location">
    <subcellularLocation>
        <location evidence="2">Cell membrane</location>
        <topology evidence="2">Lipid-anchor</topology>
    </subcellularLocation>
</comment>
<keyword evidence="4" id="KW-1185">Reference proteome</keyword>
<evidence type="ECO:0000313" key="4">
    <source>
        <dbReference type="Proteomes" id="UP000647339"/>
    </source>
</evidence>
<proteinExistence type="inferred from homology"/>